<name>A0ABZ2M659_9BACT</name>
<keyword evidence="6" id="KW-1185">Reference proteome</keyword>
<keyword evidence="3 5" id="KW-0808">Transferase</keyword>
<dbReference type="InterPro" id="IPR011610">
    <property type="entry name" value="SAM_mthyl_Trfase_ML2640-like"/>
</dbReference>
<accession>A0ABZ2M659</accession>
<organism evidence="5 6">
    <name type="scientific">Pendulispora albinea</name>
    <dbReference type="NCBI Taxonomy" id="2741071"/>
    <lineage>
        <taxon>Bacteria</taxon>
        <taxon>Pseudomonadati</taxon>
        <taxon>Myxococcota</taxon>
        <taxon>Myxococcia</taxon>
        <taxon>Myxococcales</taxon>
        <taxon>Sorangiineae</taxon>
        <taxon>Pendulisporaceae</taxon>
        <taxon>Pendulispora</taxon>
    </lineage>
</organism>
<dbReference type="InterPro" id="IPR007213">
    <property type="entry name" value="Ppm1/Ppm2/Tcmp"/>
</dbReference>
<dbReference type="Pfam" id="PF04072">
    <property type="entry name" value="LCM"/>
    <property type="match status" value="1"/>
</dbReference>
<evidence type="ECO:0000256" key="4">
    <source>
        <dbReference type="RuleBase" id="RU362030"/>
    </source>
</evidence>
<dbReference type="GO" id="GO:0008168">
    <property type="term" value="F:methyltransferase activity"/>
    <property type="evidence" value="ECO:0007669"/>
    <property type="project" value="UniProtKB-KW"/>
</dbReference>
<evidence type="ECO:0000313" key="6">
    <source>
        <dbReference type="Proteomes" id="UP001370348"/>
    </source>
</evidence>
<dbReference type="Proteomes" id="UP001370348">
    <property type="component" value="Chromosome"/>
</dbReference>
<dbReference type="EC" id="2.1.1.-" evidence="4"/>
<gene>
    <name evidence="5" type="ORF">LZC94_12215</name>
</gene>
<reference evidence="5 6" key="1">
    <citation type="submission" date="2021-12" db="EMBL/GenBank/DDBJ databases">
        <title>Discovery of the Pendulisporaceae a myxobacterial family with distinct sporulation behavior and unique specialized metabolism.</title>
        <authorList>
            <person name="Garcia R."/>
            <person name="Popoff A."/>
            <person name="Bader C.D."/>
            <person name="Loehr J."/>
            <person name="Walesch S."/>
            <person name="Walt C."/>
            <person name="Boldt J."/>
            <person name="Bunk B."/>
            <person name="Haeckl F.J.F.P.J."/>
            <person name="Gunesch A.P."/>
            <person name="Birkelbach J."/>
            <person name="Nuebel U."/>
            <person name="Pietschmann T."/>
            <person name="Bach T."/>
            <person name="Mueller R."/>
        </authorList>
    </citation>
    <scope>NUCLEOTIDE SEQUENCE [LARGE SCALE GENOMIC DNA]</scope>
    <source>
        <strain evidence="5 6">MSr11954</strain>
    </source>
</reference>
<comment type="similarity">
    <text evidence="1 4">Belongs to the UPF0677 family.</text>
</comment>
<dbReference type="PANTHER" id="PTHR43619:SF2">
    <property type="entry name" value="S-ADENOSYL-L-METHIONINE-DEPENDENT METHYLTRANSFERASES SUPERFAMILY PROTEIN"/>
    <property type="match status" value="1"/>
</dbReference>
<keyword evidence="2 4" id="KW-0489">Methyltransferase</keyword>
<dbReference type="Gene3D" id="3.40.50.150">
    <property type="entry name" value="Vaccinia Virus protein VP39"/>
    <property type="match status" value="1"/>
</dbReference>
<dbReference type="RefSeq" id="WP_394827653.1">
    <property type="nucleotide sequence ID" value="NZ_CP089984.1"/>
</dbReference>
<dbReference type="GO" id="GO:0032259">
    <property type="term" value="P:methylation"/>
    <property type="evidence" value="ECO:0007669"/>
    <property type="project" value="UniProtKB-KW"/>
</dbReference>
<proteinExistence type="inferred from homology"/>
<dbReference type="InterPro" id="IPR029063">
    <property type="entry name" value="SAM-dependent_MTases_sf"/>
</dbReference>
<comment type="function">
    <text evidence="4">Exhibits S-adenosyl-L-methionine-dependent methyltransferase activity.</text>
</comment>
<dbReference type="SUPFAM" id="SSF53335">
    <property type="entry name" value="S-adenosyl-L-methionine-dependent methyltransferases"/>
    <property type="match status" value="1"/>
</dbReference>
<dbReference type="NCBIfam" id="TIGR00027">
    <property type="entry name" value="mthyl_TIGR00027"/>
    <property type="match status" value="1"/>
</dbReference>
<evidence type="ECO:0000256" key="3">
    <source>
        <dbReference type="ARBA" id="ARBA00022679"/>
    </source>
</evidence>
<sequence length="266" mass="29025">MNPVAITGLIVAAIRAEESKRSDRLFEDPFATVLAGEDGRRALAKYREAAGLSVPIIEVRTRYFDEGLTRVVNAGIRQVVILAAGMDARAHRLVWPSGTRVFELDQPEVLAHKAEVLASVKPSCDRVVIPVNLEHDWTEPLRASSFDPARPTAWLVEGLLQYLEEPSVRTLFARIEALSGSGSVVFYDAVGRALLHAPQVASTLAVMKELGAPWVFATDDPGSLLSKGWAVTLDDPAELGRQWTRWPLPAVPGMPPLGHLIEARKA</sequence>
<evidence type="ECO:0000256" key="2">
    <source>
        <dbReference type="ARBA" id="ARBA00022603"/>
    </source>
</evidence>
<dbReference type="PANTHER" id="PTHR43619">
    <property type="entry name" value="S-ADENOSYL-L-METHIONINE-DEPENDENT METHYLTRANSFERASE YKTD-RELATED"/>
    <property type="match status" value="1"/>
</dbReference>
<evidence type="ECO:0000313" key="5">
    <source>
        <dbReference type="EMBL" id="WXB18013.1"/>
    </source>
</evidence>
<protein>
    <recommendedName>
        <fullName evidence="4">S-adenosyl-L-methionine-dependent methyltransferase</fullName>
        <ecNumber evidence="4">2.1.1.-</ecNumber>
    </recommendedName>
</protein>
<keyword evidence="4" id="KW-0949">S-adenosyl-L-methionine</keyword>
<evidence type="ECO:0000256" key="1">
    <source>
        <dbReference type="ARBA" id="ARBA00008138"/>
    </source>
</evidence>
<dbReference type="EMBL" id="CP089984">
    <property type="protein sequence ID" value="WXB18013.1"/>
    <property type="molecule type" value="Genomic_DNA"/>
</dbReference>